<feature type="region of interest" description="Disordered" evidence="1">
    <location>
        <begin position="1"/>
        <end position="21"/>
    </location>
</feature>
<reference evidence="4" key="1">
    <citation type="submission" date="2012-08" db="EMBL/GenBank/DDBJ databases">
        <title>The Genome Sequence of Wuchereria bancrofti.</title>
        <authorList>
            <person name="Nutman T.B."/>
            <person name="Fink D.L."/>
            <person name="Russ C."/>
            <person name="Young S."/>
            <person name="Zeng Q."/>
            <person name="Koehrsen M."/>
            <person name="Alvarado L."/>
            <person name="Berlin A."/>
            <person name="Chapman S.B."/>
            <person name="Chen Z."/>
            <person name="Freedman E."/>
            <person name="Gellesch M."/>
            <person name="Goldberg J."/>
            <person name="Griggs A."/>
            <person name="Gujja S."/>
            <person name="Heilman E.R."/>
            <person name="Heiman D."/>
            <person name="Hepburn T."/>
            <person name="Howarth C."/>
            <person name="Jen D."/>
            <person name="Larson L."/>
            <person name="Lewis B."/>
            <person name="Mehta T."/>
            <person name="Park D."/>
            <person name="Pearson M."/>
            <person name="Roberts A."/>
            <person name="Saif S."/>
            <person name="Shea T."/>
            <person name="Shenoy N."/>
            <person name="Sisk P."/>
            <person name="Stolte C."/>
            <person name="Sykes S."/>
            <person name="Walk T."/>
            <person name="White J."/>
            <person name="Yandava C."/>
            <person name="Haas B."/>
            <person name="Henn M.R."/>
            <person name="Nusbaum C."/>
            <person name="Birren B."/>
        </authorList>
    </citation>
    <scope>NUCLEOTIDE SEQUENCE [LARGE SCALE GENOMIC DNA]</scope>
    <source>
        <strain evidence="4">NA</strain>
    </source>
</reference>
<dbReference type="EMBL" id="ADBV01001275">
    <property type="protein sequence ID" value="EJW85178.1"/>
    <property type="molecule type" value="Genomic_DNA"/>
</dbReference>
<feature type="compositionally biased region" description="Polar residues" evidence="1">
    <location>
        <begin position="7"/>
        <end position="21"/>
    </location>
</feature>
<comment type="caution">
    <text evidence="3">The sequence shown here is derived from an EMBL/GenBank/DDBJ whole genome shotgun (WGS) entry which is preliminary data.</text>
</comment>
<feature type="transmembrane region" description="Helical" evidence="2">
    <location>
        <begin position="157"/>
        <end position="174"/>
    </location>
</feature>
<evidence type="ECO:0000256" key="1">
    <source>
        <dbReference type="SAM" id="MobiDB-lite"/>
    </source>
</evidence>
<dbReference type="AlphaFoldDB" id="J9ESL7"/>
<accession>J9ESL7</accession>
<feature type="transmembrane region" description="Helical" evidence="2">
    <location>
        <begin position="61"/>
        <end position="80"/>
    </location>
</feature>
<evidence type="ECO:0000256" key="2">
    <source>
        <dbReference type="SAM" id="Phobius"/>
    </source>
</evidence>
<keyword evidence="2" id="KW-1133">Transmembrane helix</keyword>
<proteinExistence type="predicted"/>
<keyword evidence="2" id="KW-0472">Membrane</keyword>
<gene>
    <name evidence="3" type="ORF">WUBG_03906</name>
</gene>
<feature type="transmembrane region" description="Helical" evidence="2">
    <location>
        <begin position="133"/>
        <end position="151"/>
    </location>
</feature>
<organism evidence="3 4">
    <name type="scientific">Wuchereria bancrofti</name>
    <dbReference type="NCBI Taxonomy" id="6293"/>
    <lineage>
        <taxon>Eukaryota</taxon>
        <taxon>Metazoa</taxon>
        <taxon>Ecdysozoa</taxon>
        <taxon>Nematoda</taxon>
        <taxon>Chromadorea</taxon>
        <taxon>Rhabditida</taxon>
        <taxon>Spirurina</taxon>
        <taxon>Spiruromorpha</taxon>
        <taxon>Filarioidea</taxon>
        <taxon>Onchocercidae</taxon>
        <taxon>Wuchereria</taxon>
    </lineage>
</organism>
<name>J9ESL7_WUCBA</name>
<sequence>MLRNNRRSSLVGSQHSIPSRRSSCNLKDIERIQIAEALFLQMLWSENGVIYQIFPSPFSSVPWKILVFITLLQLIFHLVLPKDFVTVVNSMGERECHPVNSFHSCLLIVLLFIFGSSLGFYKASIIYINWNQTLSLLNLISIIMVLFLYMRQQSDDFTIYNLLSCAILQLIYIGKTHWYEHLQYTQLDAQNKKAELFISMIEKDNEETILIIKAV</sequence>
<protein>
    <submittedName>
        <fullName evidence="3">Uncharacterized protein</fullName>
    </submittedName>
</protein>
<keyword evidence="2" id="KW-0812">Transmembrane</keyword>
<evidence type="ECO:0000313" key="3">
    <source>
        <dbReference type="EMBL" id="EJW85178.1"/>
    </source>
</evidence>
<evidence type="ECO:0000313" key="4">
    <source>
        <dbReference type="Proteomes" id="UP000004810"/>
    </source>
</evidence>
<feature type="transmembrane region" description="Helical" evidence="2">
    <location>
        <begin position="100"/>
        <end position="121"/>
    </location>
</feature>
<dbReference type="Proteomes" id="UP000004810">
    <property type="component" value="Unassembled WGS sequence"/>
</dbReference>